<accession>A0AAD8XRJ3</accession>
<evidence type="ECO:0000313" key="1">
    <source>
        <dbReference type="EMBL" id="KAK1732392.1"/>
    </source>
</evidence>
<dbReference type="AlphaFoldDB" id="A0AAD8XRJ3"/>
<reference evidence="1" key="1">
    <citation type="submission" date="2023-06" db="EMBL/GenBank/DDBJ databases">
        <title>Survivors Of The Sea: Transcriptome response of Skeletonema marinoi to long-term dormancy.</title>
        <authorList>
            <person name="Pinder M.I.M."/>
            <person name="Kourtchenko O."/>
            <person name="Robertson E.K."/>
            <person name="Larsson T."/>
            <person name="Maumus F."/>
            <person name="Osuna-Cruz C.M."/>
            <person name="Vancaester E."/>
            <person name="Stenow R."/>
            <person name="Vandepoele K."/>
            <person name="Ploug H."/>
            <person name="Bruchert V."/>
            <person name="Godhe A."/>
            <person name="Topel M."/>
        </authorList>
    </citation>
    <scope>NUCLEOTIDE SEQUENCE</scope>
    <source>
        <strain evidence="1">R05AC</strain>
    </source>
</reference>
<comment type="caution">
    <text evidence="1">The sequence shown here is derived from an EMBL/GenBank/DDBJ whole genome shotgun (WGS) entry which is preliminary data.</text>
</comment>
<dbReference type="EMBL" id="JATAAI010000068">
    <property type="protein sequence ID" value="KAK1732392.1"/>
    <property type="molecule type" value="Genomic_DNA"/>
</dbReference>
<keyword evidence="2" id="KW-1185">Reference proteome</keyword>
<proteinExistence type="predicted"/>
<gene>
    <name evidence="1" type="ORF">QTG54_016927</name>
</gene>
<sequence length="86" mass="9672">MSLTDANRPTPVYNDNDNQGCVDWSKTTSTKGLRHLNIRDCAVRDSIQAEEVTIHHIQGVTNPADIFTKEMKDGLHFRALLLLIPL</sequence>
<dbReference type="Proteomes" id="UP001224775">
    <property type="component" value="Unassembled WGS sequence"/>
</dbReference>
<protein>
    <submittedName>
        <fullName evidence="1">Uncharacterized protein</fullName>
    </submittedName>
</protein>
<evidence type="ECO:0000313" key="2">
    <source>
        <dbReference type="Proteomes" id="UP001224775"/>
    </source>
</evidence>
<organism evidence="1 2">
    <name type="scientific">Skeletonema marinoi</name>
    <dbReference type="NCBI Taxonomy" id="267567"/>
    <lineage>
        <taxon>Eukaryota</taxon>
        <taxon>Sar</taxon>
        <taxon>Stramenopiles</taxon>
        <taxon>Ochrophyta</taxon>
        <taxon>Bacillariophyta</taxon>
        <taxon>Coscinodiscophyceae</taxon>
        <taxon>Thalassiosirophycidae</taxon>
        <taxon>Thalassiosirales</taxon>
        <taxon>Skeletonemataceae</taxon>
        <taxon>Skeletonema</taxon>
        <taxon>Skeletonema marinoi-dohrnii complex</taxon>
    </lineage>
</organism>
<name>A0AAD8XRJ3_9STRA</name>